<feature type="transmembrane region" description="Helical" evidence="6">
    <location>
        <begin position="12"/>
        <end position="32"/>
    </location>
</feature>
<keyword evidence="3 6" id="KW-0812">Transmembrane</keyword>
<keyword evidence="5 6" id="KW-0472">Membrane</keyword>
<dbReference type="OrthoDB" id="3639251at2759"/>
<dbReference type="GO" id="GO:0016020">
    <property type="term" value="C:membrane"/>
    <property type="evidence" value="ECO:0007669"/>
    <property type="project" value="UniProtKB-SubCell"/>
</dbReference>
<dbReference type="Pfam" id="PF07690">
    <property type="entry name" value="MFS_1"/>
    <property type="match status" value="1"/>
</dbReference>
<accession>S3BSW6</accession>
<evidence type="ECO:0000256" key="6">
    <source>
        <dbReference type="SAM" id="Phobius"/>
    </source>
</evidence>
<gene>
    <name evidence="7" type="ORF">F503_06799</name>
</gene>
<evidence type="ECO:0000256" key="3">
    <source>
        <dbReference type="ARBA" id="ARBA00022692"/>
    </source>
</evidence>
<proteinExistence type="predicted"/>
<evidence type="ECO:0000313" key="7">
    <source>
        <dbReference type="EMBL" id="EPE02506.1"/>
    </source>
</evidence>
<dbReference type="HOGENOM" id="CLU_2237358_0_0_1"/>
<dbReference type="InterPro" id="IPR036259">
    <property type="entry name" value="MFS_trans_sf"/>
</dbReference>
<dbReference type="PANTHER" id="PTHR43791:SF37">
    <property type="entry name" value="MAJOR FACILITATOR SUPERFAMILY (MFS) PROFILE DOMAIN-CONTAINING PROTEIN"/>
    <property type="match status" value="1"/>
</dbReference>
<name>S3BSW6_OPHP1</name>
<keyword evidence="8" id="KW-1185">Reference proteome</keyword>
<evidence type="ECO:0000256" key="5">
    <source>
        <dbReference type="ARBA" id="ARBA00023136"/>
    </source>
</evidence>
<organism evidence="7 8">
    <name type="scientific">Ophiostoma piceae (strain UAMH 11346)</name>
    <name type="common">Sap stain fungus</name>
    <dbReference type="NCBI Taxonomy" id="1262450"/>
    <lineage>
        <taxon>Eukaryota</taxon>
        <taxon>Fungi</taxon>
        <taxon>Dikarya</taxon>
        <taxon>Ascomycota</taxon>
        <taxon>Pezizomycotina</taxon>
        <taxon>Sordariomycetes</taxon>
        <taxon>Sordariomycetidae</taxon>
        <taxon>Ophiostomatales</taxon>
        <taxon>Ophiostomataceae</taxon>
        <taxon>Ophiostoma</taxon>
    </lineage>
</organism>
<evidence type="ECO:0000256" key="1">
    <source>
        <dbReference type="ARBA" id="ARBA00004141"/>
    </source>
</evidence>
<dbReference type="GO" id="GO:0022857">
    <property type="term" value="F:transmembrane transporter activity"/>
    <property type="evidence" value="ECO:0007669"/>
    <property type="project" value="InterPro"/>
</dbReference>
<dbReference type="eggNOG" id="KOG2533">
    <property type="taxonomic scope" value="Eukaryota"/>
</dbReference>
<keyword evidence="2" id="KW-0813">Transport</keyword>
<dbReference type="InterPro" id="IPR011701">
    <property type="entry name" value="MFS"/>
</dbReference>
<evidence type="ECO:0000256" key="4">
    <source>
        <dbReference type="ARBA" id="ARBA00022989"/>
    </source>
</evidence>
<evidence type="ECO:0000256" key="2">
    <source>
        <dbReference type="ARBA" id="ARBA00022448"/>
    </source>
</evidence>
<dbReference type="PANTHER" id="PTHR43791">
    <property type="entry name" value="PERMEASE-RELATED"/>
    <property type="match status" value="1"/>
</dbReference>
<dbReference type="EMBL" id="KE148178">
    <property type="protein sequence ID" value="EPE02506.1"/>
    <property type="molecule type" value="Genomic_DNA"/>
</dbReference>
<dbReference type="AlphaFoldDB" id="S3BSW6"/>
<dbReference type="Proteomes" id="UP000016923">
    <property type="component" value="Unassembled WGS sequence"/>
</dbReference>
<keyword evidence="4 6" id="KW-1133">Transmembrane helix</keyword>
<reference evidence="7 8" key="1">
    <citation type="journal article" date="2013" name="BMC Genomics">
        <title>The genome and transcriptome of the pine saprophyte Ophiostoma piceae, and a comparison with the bark beetle-associated pine pathogen Grosmannia clavigera.</title>
        <authorList>
            <person name="Haridas S."/>
            <person name="Wang Y."/>
            <person name="Lim L."/>
            <person name="Massoumi Alamouti S."/>
            <person name="Jackman S."/>
            <person name="Docking R."/>
            <person name="Robertson G."/>
            <person name="Birol I."/>
            <person name="Bohlmann J."/>
            <person name="Breuil C."/>
        </authorList>
    </citation>
    <scope>NUCLEOTIDE SEQUENCE [LARGE SCALE GENOMIC DNA]</scope>
    <source>
        <strain evidence="7 8">UAMH 11346</strain>
    </source>
</reference>
<sequence>MQEDLGLSGYQYTYAQPIYTVAYATFALAGVHSAGRLYASRFLVGLFESSFSPSMLYLLGTWYTKEERAKHIALFLMTAPLSTTIGGYMEAAEYKTLNGAHGSSP</sequence>
<evidence type="ECO:0000313" key="8">
    <source>
        <dbReference type="Proteomes" id="UP000016923"/>
    </source>
</evidence>
<protein>
    <submittedName>
        <fullName evidence="7">Pantothenate transporter liz1</fullName>
    </submittedName>
</protein>
<dbReference type="SUPFAM" id="SSF103473">
    <property type="entry name" value="MFS general substrate transporter"/>
    <property type="match status" value="1"/>
</dbReference>
<comment type="subcellular location">
    <subcellularLocation>
        <location evidence="1">Membrane</location>
        <topology evidence="1">Multi-pass membrane protein</topology>
    </subcellularLocation>
</comment>
<feature type="transmembrane region" description="Helical" evidence="6">
    <location>
        <begin position="38"/>
        <end position="60"/>
    </location>
</feature>
<dbReference type="VEuPathDB" id="FungiDB:F503_06799"/>
<dbReference type="Gene3D" id="1.20.1250.20">
    <property type="entry name" value="MFS general substrate transporter like domains"/>
    <property type="match status" value="1"/>
</dbReference>